<evidence type="ECO:0000313" key="3">
    <source>
        <dbReference type="EMBL" id="KAJ5240874.1"/>
    </source>
</evidence>
<dbReference type="AlphaFoldDB" id="A0A9W9PAD2"/>
<organism evidence="3 4">
    <name type="scientific">Penicillium citrinum</name>
    <dbReference type="NCBI Taxonomy" id="5077"/>
    <lineage>
        <taxon>Eukaryota</taxon>
        <taxon>Fungi</taxon>
        <taxon>Dikarya</taxon>
        <taxon>Ascomycota</taxon>
        <taxon>Pezizomycotina</taxon>
        <taxon>Eurotiomycetes</taxon>
        <taxon>Eurotiomycetidae</taxon>
        <taxon>Eurotiales</taxon>
        <taxon>Aspergillaceae</taxon>
        <taxon>Penicillium</taxon>
    </lineage>
</organism>
<comment type="caution">
    <text evidence="3">The sequence shown here is derived from an EMBL/GenBank/DDBJ whole genome shotgun (WGS) entry which is preliminary data.</text>
</comment>
<dbReference type="GeneID" id="81380552"/>
<feature type="compositionally biased region" description="Polar residues" evidence="1">
    <location>
        <begin position="78"/>
        <end position="91"/>
    </location>
</feature>
<dbReference type="PROSITE" id="PS50195">
    <property type="entry name" value="PX"/>
    <property type="match status" value="1"/>
</dbReference>
<dbReference type="InterPro" id="IPR036871">
    <property type="entry name" value="PX_dom_sf"/>
</dbReference>
<dbReference type="EMBL" id="JAPQKT010000002">
    <property type="protein sequence ID" value="KAJ5240874.1"/>
    <property type="molecule type" value="Genomic_DNA"/>
</dbReference>
<dbReference type="OrthoDB" id="10254720at2759"/>
<reference evidence="3" key="1">
    <citation type="submission" date="2022-11" db="EMBL/GenBank/DDBJ databases">
        <authorList>
            <person name="Petersen C."/>
        </authorList>
    </citation>
    <scope>NUCLEOTIDE SEQUENCE</scope>
    <source>
        <strain evidence="3">IBT 23319</strain>
    </source>
</reference>
<name>A0A9W9PAD2_PENCI</name>
<protein>
    <recommendedName>
        <fullName evidence="2">PX domain-containing protein</fullName>
    </recommendedName>
</protein>
<dbReference type="SUPFAM" id="SSF64268">
    <property type="entry name" value="PX domain"/>
    <property type="match status" value="1"/>
</dbReference>
<feature type="domain" description="PX" evidence="2">
    <location>
        <begin position="109"/>
        <end position="181"/>
    </location>
</feature>
<dbReference type="InterPro" id="IPR001683">
    <property type="entry name" value="PX_dom"/>
</dbReference>
<dbReference type="Proteomes" id="UP001147733">
    <property type="component" value="Unassembled WGS sequence"/>
</dbReference>
<feature type="compositionally biased region" description="Pro residues" evidence="1">
    <location>
        <begin position="10"/>
        <end position="20"/>
    </location>
</feature>
<dbReference type="GO" id="GO:0035091">
    <property type="term" value="F:phosphatidylinositol binding"/>
    <property type="evidence" value="ECO:0007669"/>
    <property type="project" value="InterPro"/>
</dbReference>
<sequence length="181" mass="19674">MESGTEEAGPVPPRSSPSPSPSRLQGDTDPHAKPPLVPLNTNPQDPEPANEPSDSPPPSNRPISGVVPPWWQRHERNISTTSQASLRNTITLEDHTADPNSETSRGLWARSVSIDDYCVVQGMGVGAYVVWNCTIQTLDGGPMVVRIRYSEFDDLRTRLVSSFPHAKSALPSLPPKSVLCM</sequence>
<accession>A0A9W9PAD2</accession>
<keyword evidence="4" id="KW-1185">Reference proteome</keyword>
<feature type="region of interest" description="Disordered" evidence="1">
    <location>
        <begin position="1"/>
        <end position="105"/>
    </location>
</feature>
<dbReference type="Gene3D" id="3.30.1520.10">
    <property type="entry name" value="Phox-like domain"/>
    <property type="match status" value="1"/>
</dbReference>
<proteinExistence type="predicted"/>
<evidence type="ECO:0000256" key="1">
    <source>
        <dbReference type="SAM" id="MobiDB-lite"/>
    </source>
</evidence>
<evidence type="ECO:0000259" key="2">
    <source>
        <dbReference type="PROSITE" id="PS50195"/>
    </source>
</evidence>
<evidence type="ECO:0000313" key="4">
    <source>
        <dbReference type="Proteomes" id="UP001147733"/>
    </source>
</evidence>
<reference evidence="3" key="2">
    <citation type="journal article" date="2023" name="IMA Fungus">
        <title>Comparative genomic study of the Penicillium genus elucidates a diverse pangenome and 15 lateral gene transfer events.</title>
        <authorList>
            <person name="Petersen C."/>
            <person name="Sorensen T."/>
            <person name="Nielsen M.R."/>
            <person name="Sondergaard T.E."/>
            <person name="Sorensen J.L."/>
            <person name="Fitzpatrick D.A."/>
            <person name="Frisvad J.C."/>
            <person name="Nielsen K.L."/>
        </authorList>
    </citation>
    <scope>NUCLEOTIDE SEQUENCE</scope>
    <source>
        <strain evidence="3">IBT 23319</strain>
    </source>
</reference>
<gene>
    <name evidence="3" type="ORF">N7469_002465</name>
</gene>
<dbReference type="RefSeq" id="XP_056503879.1">
    <property type="nucleotide sequence ID" value="XM_056641385.1"/>
</dbReference>